<dbReference type="Pfam" id="PF00593">
    <property type="entry name" value="TonB_dep_Rec_b-barrel"/>
    <property type="match status" value="1"/>
</dbReference>
<dbReference type="Gene3D" id="2.40.170.20">
    <property type="entry name" value="TonB-dependent receptor, beta-barrel domain"/>
    <property type="match status" value="1"/>
</dbReference>
<dbReference type="OrthoDB" id="9764669at2"/>
<keyword evidence="9 10" id="KW-0998">Cell outer membrane</keyword>
<name>A0A254N988_9BURK</name>
<evidence type="ECO:0000256" key="1">
    <source>
        <dbReference type="ARBA" id="ARBA00004571"/>
    </source>
</evidence>
<comment type="caution">
    <text evidence="16">The sequence shown here is derived from an EMBL/GenBank/DDBJ whole genome shotgun (WGS) entry which is preliminary data.</text>
</comment>
<gene>
    <name evidence="16" type="ORF">CDO81_08200</name>
</gene>
<keyword evidence="7 10" id="KW-0472">Membrane</keyword>
<keyword evidence="13" id="KW-0732">Signal</keyword>
<dbReference type="Pfam" id="PF07715">
    <property type="entry name" value="Plug"/>
    <property type="match status" value="1"/>
</dbReference>
<keyword evidence="5 10" id="KW-0812">Transmembrane</keyword>
<dbReference type="PANTHER" id="PTHR47234">
    <property type="match status" value="1"/>
</dbReference>
<proteinExistence type="inferred from homology"/>
<dbReference type="InterPro" id="IPR012910">
    <property type="entry name" value="Plug_dom"/>
</dbReference>
<evidence type="ECO:0000256" key="11">
    <source>
        <dbReference type="RuleBase" id="RU003357"/>
    </source>
</evidence>
<feature type="domain" description="TonB-dependent receptor-like beta-barrel" evidence="14">
    <location>
        <begin position="448"/>
        <end position="967"/>
    </location>
</feature>
<dbReference type="Gene3D" id="2.170.130.10">
    <property type="entry name" value="TonB-dependent receptor, plug domain"/>
    <property type="match status" value="1"/>
</dbReference>
<keyword evidence="6 11" id="KW-0798">TonB box</keyword>
<keyword evidence="17" id="KW-1185">Reference proteome</keyword>
<evidence type="ECO:0000256" key="5">
    <source>
        <dbReference type="ARBA" id="ARBA00022692"/>
    </source>
</evidence>
<dbReference type="PROSITE" id="PS52016">
    <property type="entry name" value="TONB_DEPENDENT_REC_3"/>
    <property type="match status" value="1"/>
</dbReference>
<comment type="subcellular location">
    <subcellularLocation>
        <location evidence="1 10">Cell outer membrane</location>
        <topology evidence="1 10">Multi-pass membrane protein</topology>
    </subcellularLocation>
</comment>
<feature type="compositionally biased region" description="Low complexity" evidence="12">
    <location>
        <begin position="31"/>
        <end position="51"/>
    </location>
</feature>
<evidence type="ECO:0000256" key="3">
    <source>
        <dbReference type="ARBA" id="ARBA00022448"/>
    </source>
</evidence>
<dbReference type="InterPro" id="IPR036942">
    <property type="entry name" value="Beta-barrel_TonB_sf"/>
</dbReference>
<evidence type="ECO:0000256" key="10">
    <source>
        <dbReference type="PROSITE-ProRule" id="PRU01360"/>
    </source>
</evidence>
<dbReference type="InterPro" id="IPR037066">
    <property type="entry name" value="Plug_dom_sf"/>
</dbReference>
<accession>A0A254N988</accession>
<feature type="signal peptide" evidence="13">
    <location>
        <begin position="1"/>
        <end position="31"/>
    </location>
</feature>
<comment type="similarity">
    <text evidence="2 10 11">Belongs to the TonB-dependent receptor family.</text>
</comment>
<reference evidence="16 17" key="1">
    <citation type="journal article" date="2007" name="Int. J. Syst. Evol. Microbiol.">
        <title>Description of Pelomonas aquatica sp. nov. and Pelomonas puraquae sp. nov., isolated from industrial and haemodialysis water.</title>
        <authorList>
            <person name="Gomila M."/>
            <person name="Bowien B."/>
            <person name="Falsen E."/>
            <person name="Moore E.R."/>
            <person name="Lalucat J."/>
        </authorList>
    </citation>
    <scope>NUCLEOTIDE SEQUENCE [LARGE SCALE GENOMIC DNA]</scope>
    <source>
        <strain evidence="16 17">CCUG 52769</strain>
    </source>
</reference>
<feature type="region of interest" description="Disordered" evidence="12">
    <location>
        <begin position="31"/>
        <end position="54"/>
    </location>
</feature>
<dbReference type="PANTHER" id="PTHR47234:SF2">
    <property type="entry name" value="TONB-DEPENDENT RECEPTOR"/>
    <property type="match status" value="1"/>
</dbReference>
<evidence type="ECO:0000256" key="12">
    <source>
        <dbReference type="SAM" id="MobiDB-lite"/>
    </source>
</evidence>
<evidence type="ECO:0000313" key="16">
    <source>
        <dbReference type="EMBL" id="OWR04555.1"/>
    </source>
</evidence>
<evidence type="ECO:0000256" key="2">
    <source>
        <dbReference type="ARBA" id="ARBA00009810"/>
    </source>
</evidence>
<evidence type="ECO:0000256" key="6">
    <source>
        <dbReference type="ARBA" id="ARBA00023077"/>
    </source>
</evidence>
<evidence type="ECO:0000256" key="7">
    <source>
        <dbReference type="ARBA" id="ARBA00023136"/>
    </source>
</evidence>
<feature type="domain" description="TonB-dependent receptor plug" evidence="15">
    <location>
        <begin position="74"/>
        <end position="192"/>
    </location>
</feature>
<keyword evidence="4 10" id="KW-1134">Transmembrane beta strand</keyword>
<sequence length="1007" mass="107357">MPTNSTRFKPARKPIAIAVVGLILAQQNALAQTQAPETKPATTAETPAPKTDNPQKLETVVVTSGSRIKRDNYSSTAPLLVVKTEDAALAGYSSTAQVLQGTAVTGGQGQINNAFGGYVTDGGPGANTIGLRGFAPTRSLVLLNGRRMSPSGTRGSVGAADLNTLPNSIVDRIEVLKDGASSIYGSDAVAGVINIITKKDLTSIQVDGSASRTVDGGGNAYNFSLAGGFVTDRTRFLASYNYNAITGMTLAQRDWTTCNTDYRRTSVNGVVGDWGSADTIDPLTGKPKCYPITGTGSNGVTINTIGTNTLTGVPAVGATGTSFNRWRPNSSVSTGLVGFEGVGGGQTTNTNIRDTFDPRTLNRTLYSPVRNHNIYAQGGVDLGVLGDAELYYEVLLNRRESSQVGYRQLSLDYIKGSPLIPANLAGSTFSGPVNTSNGQNVGVRAFIGFGNDYSSQSVDFVRTAVGLRGAIPAFSSWDYDVSWTHAESRGSYAQQSFLTDRLANSLNVVASGSGFACANTSATGCVAAPRLTSAVIGGQLPQAWVDYVWQTVTGMTKYKEDVVTGSVTGSLFKLPYGDVKGAFGAEFRKNKIDDTPSLDSQNNNLYNLTSSAPTRGSDQATDFFGEIEVPVLKNLPLAKELTVNASTRYADYKSYGSDSTYKFGAIWAPASWITLRGSNGTSYRAPALYEQFLGATTGFLSNQNDPCNNWDNPAQAGTPRAVNCKSEGLPAGFQATSSITVVNSGGRAAGLKAETSKNASWGVVLQPELPTGWGTVSLAVDRFDLVVDNGVSRAGTANILQRCYDSPGFRQAGGFCRLVDARNTTSNALTVNDSYVNLATDIARGFDYTAQYTNEIGSGKLKIDLTVTEYRSQAYKLFADDALDDNNGNVGTPKWSGQLDVKYNLKNWGAYYSLEWVDKTSSYAYYGEDPATSRFKLNTPSYFLHSASVSYNDSVNKWKATIGVRNLFDKKPPVISSGVYNRVGNAPLYSGYDYLGRRLFVNVSKTF</sequence>
<evidence type="ECO:0000259" key="14">
    <source>
        <dbReference type="Pfam" id="PF00593"/>
    </source>
</evidence>
<evidence type="ECO:0000256" key="9">
    <source>
        <dbReference type="ARBA" id="ARBA00023237"/>
    </source>
</evidence>
<evidence type="ECO:0000256" key="8">
    <source>
        <dbReference type="ARBA" id="ARBA00023170"/>
    </source>
</evidence>
<dbReference type="Proteomes" id="UP000197446">
    <property type="component" value="Unassembled WGS sequence"/>
</dbReference>
<dbReference type="GO" id="GO:0009279">
    <property type="term" value="C:cell outer membrane"/>
    <property type="evidence" value="ECO:0007669"/>
    <property type="project" value="UniProtKB-SubCell"/>
</dbReference>
<dbReference type="RefSeq" id="WP_088482690.1">
    <property type="nucleotide sequence ID" value="NZ_NISI01000002.1"/>
</dbReference>
<dbReference type="SUPFAM" id="SSF56935">
    <property type="entry name" value="Porins"/>
    <property type="match status" value="1"/>
</dbReference>
<evidence type="ECO:0000256" key="4">
    <source>
        <dbReference type="ARBA" id="ARBA00022452"/>
    </source>
</evidence>
<dbReference type="AlphaFoldDB" id="A0A254N988"/>
<dbReference type="EMBL" id="NISI01000002">
    <property type="protein sequence ID" value="OWR04555.1"/>
    <property type="molecule type" value="Genomic_DNA"/>
</dbReference>
<protein>
    <submittedName>
        <fullName evidence="16">TonB-dependent receptor</fullName>
    </submittedName>
</protein>
<dbReference type="InterPro" id="IPR000531">
    <property type="entry name" value="Beta-barrel_TonB"/>
</dbReference>
<keyword evidence="3 10" id="KW-0813">Transport</keyword>
<keyword evidence="8 16" id="KW-0675">Receptor</keyword>
<feature type="chain" id="PRO_5012264969" evidence="13">
    <location>
        <begin position="32"/>
        <end position="1007"/>
    </location>
</feature>
<evidence type="ECO:0000259" key="15">
    <source>
        <dbReference type="Pfam" id="PF07715"/>
    </source>
</evidence>
<evidence type="ECO:0000256" key="13">
    <source>
        <dbReference type="SAM" id="SignalP"/>
    </source>
</evidence>
<evidence type="ECO:0000313" key="17">
    <source>
        <dbReference type="Proteomes" id="UP000197446"/>
    </source>
</evidence>
<organism evidence="16 17">
    <name type="scientific">Roseateles puraquae</name>
    <dbReference type="NCBI Taxonomy" id="431059"/>
    <lineage>
        <taxon>Bacteria</taxon>
        <taxon>Pseudomonadati</taxon>
        <taxon>Pseudomonadota</taxon>
        <taxon>Betaproteobacteria</taxon>
        <taxon>Burkholderiales</taxon>
        <taxon>Sphaerotilaceae</taxon>
        <taxon>Roseateles</taxon>
    </lineage>
</organism>
<dbReference type="InterPro" id="IPR039426">
    <property type="entry name" value="TonB-dep_rcpt-like"/>
</dbReference>